<feature type="region of interest" description="Disordered" evidence="1">
    <location>
        <begin position="42"/>
        <end position="66"/>
    </location>
</feature>
<reference evidence="2 3" key="1">
    <citation type="journal article" date="2019" name="Mol. Ecol. Resour.">
        <title>Improving Illumina assemblies with Hi-C and long reads: an example with the North African dromedary.</title>
        <authorList>
            <person name="Elbers J.P."/>
            <person name="Rogers M.F."/>
            <person name="Perelman P.L."/>
            <person name="Proskuryakova A.A."/>
            <person name="Serdyukova N.A."/>
            <person name="Johnson W.E."/>
            <person name="Horin P."/>
            <person name="Corander J."/>
            <person name="Murphy D."/>
            <person name="Burger P.A."/>
        </authorList>
    </citation>
    <scope>NUCLEOTIDE SEQUENCE [LARGE SCALE GENOMIC DNA]</scope>
    <source>
        <strain evidence="2">Drom800</strain>
        <tissue evidence="2">Blood</tissue>
    </source>
</reference>
<dbReference type="EMBL" id="JWIN03000013">
    <property type="protein sequence ID" value="KAB1268979.1"/>
    <property type="molecule type" value="Genomic_DNA"/>
</dbReference>
<evidence type="ECO:0000313" key="2">
    <source>
        <dbReference type="EMBL" id="KAB1268979.1"/>
    </source>
</evidence>
<evidence type="ECO:0000256" key="1">
    <source>
        <dbReference type="SAM" id="MobiDB-lite"/>
    </source>
</evidence>
<gene>
    <name evidence="2" type="ORF">Cadr_000014020</name>
</gene>
<feature type="region of interest" description="Disordered" evidence="1">
    <location>
        <begin position="87"/>
        <end position="106"/>
    </location>
</feature>
<organism evidence="2 3">
    <name type="scientific">Camelus dromedarius</name>
    <name type="common">Dromedary</name>
    <name type="synonym">Arabian camel</name>
    <dbReference type="NCBI Taxonomy" id="9838"/>
    <lineage>
        <taxon>Eukaryota</taxon>
        <taxon>Metazoa</taxon>
        <taxon>Chordata</taxon>
        <taxon>Craniata</taxon>
        <taxon>Vertebrata</taxon>
        <taxon>Euteleostomi</taxon>
        <taxon>Mammalia</taxon>
        <taxon>Eutheria</taxon>
        <taxon>Laurasiatheria</taxon>
        <taxon>Artiodactyla</taxon>
        <taxon>Tylopoda</taxon>
        <taxon>Camelidae</taxon>
        <taxon>Camelus</taxon>
    </lineage>
</organism>
<evidence type="ECO:0000313" key="3">
    <source>
        <dbReference type="Proteomes" id="UP000299084"/>
    </source>
</evidence>
<name>A0A5N4DD61_CAMDR</name>
<accession>A0A5N4DD61</accession>
<keyword evidence="3" id="KW-1185">Reference proteome</keyword>
<feature type="compositionally biased region" description="Basic and acidic residues" evidence="1">
    <location>
        <begin position="42"/>
        <end position="59"/>
    </location>
</feature>
<protein>
    <submittedName>
        <fullName evidence="2">Uncharacterized protein</fullName>
    </submittedName>
</protein>
<dbReference type="AlphaFoldDB" id="A0A5N4DD61"/>
<sequence length="133" mass="15157">ILFLNRKKKNPTFHKVFWCPVKIWNPLMAVSCSLPAMFSGIRKDPSQRSRYKSPEEAQSQRRPLGSSRRLELTAHLAQILGSFSTPVPSHTCAGGPRRRPFSRNTLSGSKLPPSCLRRWSHITFSYSVDFQTL</sequence>
<dbReference type="Proteomes" id="UP000299084">
    <property type="component" value="Unassembled WGS sequence"/>
</dbReference>
<comment type="caution">
    <text evidence="2">The sequence shown here is derived from an EMBL/GenBank/DDBJ whole genome shotgun (WGS) entry which is preliminary data.</text>
</comment>
<proteinExistence type="predicted"/>
<feature type="non-terminal residue" evidence="2">
    <location>
        <position position="1"/>
    </location>
</feature>